<evidence type="ECO:0000313" key="3">
    <source>
        <dbReference type="Proteomes" id="UP000530514"/>
    </source>
</evidence>
<keyword evidence="3" id="KW-1185">Reference proteome</keyword>
<dbReference type="PANTHER" id="PTHR47432">
    <property type="entry name" value="CELL WALL ASSEMBLY REGULATOR SMI1"/>
    <property type="match status" value="1"/>
</dbReference>
<dbReference type="Proteomes" id="UP000530514">
    <property type="component" value="Unassembled WGS sequence"/>
</dbReference>
<dbReference type="EMBL" id="JACEIP010000028">
    <property type="protein sequence ID" value="MBA4544093.1"/>
    <property type="molecule type" value="Genomic_DNA"/>
</dbReference>
<feature type="domain" description="Knr4/Smi1-like" evidence="1">
    <location>
        <begin position="32"/>
        <end position="169"/>
    </location>
</feature>
<protein>
    <submittedName>
        <fullName evidence="2">SMI1/KNR4 family protein</fullName>
    </submittedName>
</protein>
<organism evidence="2 3">
    <name type="scientific">Thermoactinomyces daqus</name>
    <dbReference type="NCBI Taxonomy" id="1329516"/>
    <lineage>
        <taxon>Bacteria</taxon>
        <taxon>Bacillati</taxon>
        <taxon>Bacillota</taxon>
        <taxon>Bacilli</taxon>
        <taxon>Bacillales</taxon>
        <taxon>Thermoactinomycetaceae</taxon>
        <taxon>Thermoactinomyces</taxon>
    </lineage>
</organism>
<comment type="caution">
    <text evidence="2">The sequence shown here is derived from an EMBL/GenBank/DDBJ whole genome shotgun (WGS) entry which is preliminary data.</text>
</comment>
<dbReference type="InterPro" id="IPR018958">
    <property type="entry name" value="Knr4/Smi1-like_dom"/>
</dbReference>
<evidence type="ECO:0000259" key="1">
    <source>
        <dbReference type="SMART" id="SM00860"/>
    </source>
</evidence>
<sequence>MGADQTIKTLWNELQKLLSQKVKGYMGFQNKPATVEEIRQFEEKMKLSLPSDLKEWYLCNNGEDLDYGISIMGFPFLSINEMYEQWKVWDDLREEWNEEEGYTSYPDGHIKKMYINRGWIPFSHDGVGNHIGIDLDPDTKGTYGQIINFGRDEENKFVIAPSLKEFLQLLIDFYKKPESLFVKERGNRITPQFSNQGIHPIDFLRSKITPY</sequence>
<gene>
    <name evidence="2" type="ORF">H1164_14500</name>
</gene>
<name>A0A7W2AJP7_9BACL</name>
<dbReference type="OrthoDB" id="6989522at2"/>
<reference evidence="2 3" key="1">
    <citation type="submission" date="2020-07" db="EMBL/GenBank/DDBJ databases">
        <authorList>
            <person name="Feng H."/>
        </authorList>
    </citation>
    <scope>NUCLEOTIDE SEQUENCE [LARGE SCALE GENOMIC DNA]</scope>
    <source>
        <strain evidence="3">s-11</strain>
    </source>
</reference>
<accession>A0A7W2AJP7</accession>
<dbReference type="PANTHER" id="PTHR47432:SF1">
    <property type="entry name" value="CELL WALL ASSEMBLY REGULATOR SMI1"/>
    <property type="match status" value="1"/>
</dbReference>
<dbReference type="Pfam" id="PF09346">
    <property type="entry name" value="SMI1_KNR4"/>
    <property type="match status" value="1"/>
</dbReference>
<evidence type="ECO:0000313" key="2">
    <source>
        <dbReference type="EMBL" id="MBA4544093.1"/>
    </source>
</evidence>
<dbReference type="SUPFAM" id="SSF160631">
    <property type="entry name" value="SMI1/KNR4-like"/>
    <property type="match status" value="1"/>
</dbReference>
<dbReference type="RefSeq" id="WP_152568578.1">
    <property type="nucleotide sequence ID" value="NZ_JACEIP010000028.1"/>
</dbReference>
<dbReference type="SMART" id="SM00860">
    <property type="entry name" value="SMI1_KNR4"/>
    <property type="match status" value="1"/>
</dbReference>
<dbReference type="Gene3D" id="3.40.1580.10">
    <property type="entry name" value="SMI1/KNR4-like"/>
    <property type="match status" value="1"/>
</dbReference>
<proteinExistence type="predicted"/>
<dbReference type="InterPro" id="IPR037883">
    <property type="entry name" value="Knr4/Smi1-like_sf"/>
</dbReference>
<dbReference type="AlphaFoldDB" id="A0A7W2AJP7"/>
<dbReference type="InterPro" id="IPR051873">
    <property type="entry name" value="KNR4/SMI1_regulator"/>
</dbReference>